<feature type="signal peptide" evidence="7">
    <location>
        <begin position="1"/>
        <end position="17"/>
    </location>
</feature>
<keyword evidence="5" id="KW-0130">Cell adhesion</keyword>
<dbReference type="PROSITE" id="PS50234">
    <property type="entry name" value="VWFA"/>
    <property type="match status" value="3"/>
</dbReference>
<dbReference type="InterPro" id="IPR008160">
    <property type="entry name" value="Collagen"/>
</dbReference>
<dbReference type="Pfam" id="PF01391">
    <property type="entry name" value="Collagen"/>
    <property type="match status" value="3"/>
</dbReference>
<dbReference type="PANTHER" id="PTHR24020">
    <property type="entry name" value="COLLAGEN ALPHA"/>
    <property type="match status" value="1"/>
</dbReference>
<feature type="chain" id="PRO_5043696462" description="VWFA domain-containing protein" evidence="7">
    <location>
        <begin position="18"/>
        <end position="1019"/>
    </location>
</feature>
<reference evidence="9 10" key="1">
    <citation type="submission" date="2024-04" db="EMBL/GenBank/DDBJ databases">
        <authorList>
            <person name="Waldvogel A.-M."/>
            <person name="Schoenle A."/>
        </authorList>
    </citation>
    <scope>NUCLEOTIDE SEQUENCE [LARGE SCALE GENOMIC DNA]</scope>
</reference>
<keyword evidence="7" id="KW-0732">Signal</keyword>
<evidence type="ECO:0000256" key="4">
    <source>
        <dbReference type="ARBA" id="ARBA00022737"/>
    </source>
</evidence>
<keyword evidence="4" id="KW-0677">Repeat</keyword>
<sequence>MALYRLLLLGLLQAVTPQLYPRGPRPFPGQGDEDIFTPESLIRRRCDEVIDCPIRLYFTIDTSETIALQDTPPGELFKSILQFTEEFALRLEDEVYRGQVLISWSVGGLHYSQTQEVISHPTVKSDFIRSLRGINYLGKGTYTDCAIKNMTYEMSRPYLNPKDVRFSVVISDGHVTGNPCGGIRVMADRAREKDIQIFAVASSGLVDEVGMKEIASSPADVYRHNFTAVDMMRGRPRINTETIDRMIKTMKYKAYLQCNNKTECLSFPGPPGSEGGKGQKGIKGQPGLFGPKGVKGSQGDPGIEGPIGHPGTKGEPGPKGDKGDTGAVGTKGTAGLPGRNGTDGQKGKLGHIGAPGCKGDPGDKGPDGFPGDFGETGTPGEKAGKGETGNPGKSGPPGPAGDPGSKGERGSPGIPGQHGTKGPKGRGGVPGSKGTRGLEGSKGETGERGPSGPTGGPGENGPKGVKGGVGLPGSRGSPGEVGVIGLTGSIGDPGEPGQRGNPGPPGQLGEKGRQGFNFAGPRGPTGKIGDPGRKGPRGGTGSCGFKGEAGTKGAPGKPGEPGERGRAGERGPEGEPGPDGSIGPQGDPGLTDCDVMTYIRETCGCCDCVTHCGPLDIVFVIDSSESVGLRNFTLEKNFVINTVSRLGSMASDPKSSNGTRVGVVQYSHNGTFEAIRLDDPNIDSIPAFKAAVKKLEWIAGGTFTPSALKFAYDTLIRNSTRVPSKVSMVVITDGRFDPRDDDNLLNYICSYPQVEVNAIGVGDMFKKKQQTETLLSIACNDRQRVTEMRRYADLMADDIIVKVKTWICPEPFIVCPELPCKQEPDVAPCENRPIELVFLLDGSERLGHEDFKRFIQLVQMVAYSLELARSKTDRTRARIALVEYGKENEHVIAFPLTHDPDQITDGLQRLRYLDSSSDISSAIFQTIDKILNQGEARRYAELSFVFITDGATISGNIDEAISAMRRADVVSTVIATGSDVDHEVLQKLVMGDQNAIFQGPEVSSFFQFSLFNKFIKWVC</sequence>
<dbReference type="EMBL" id="OZ035837">
    <property type="protein sequence ID" value="CAL1582370.1"/>
    <property type="molecule type" value="Genomic_DNA"/>
</dbReference>
<feature type="domain" description="VWFA" evidence="8">
    <location>
        <begin position="616"/>
        <end position="803"/>
    </location>
</feature>
<evidence type="ECO:0000256" key="2">
    <source>
        <dbReference type="ARBA" id="ARBA00022525"/>
    </source>
</evidence>
<feature type="compositionally biased region" description="Basic and acidic residues" evidence="6">
    <location>
        <begin position="560"/>
        <end position="573"/>
    </location>
</feature>
<feature type="region of interest" description="Disordered" evidence="6">
    <location>
        <begin position="269"/>
        <end position="588"/>
    </location>
</feature>
<proteinExistence type="predicted"/>
<dbReference type="FunFam" id="3.40.50.410:FF:000026">
    <property type="entry name" value="Collagen, type VI, alpha 1"/>
    <property type="match status" value="1"/>
</dbReference>
<feature type="domain" description="VWFA" evidence="8">
    <location>
        <begin position="835"/>
        <end position="1014"/>
    </location>
</feature>
<keyword evidence="2" id="KW-0964">Secreted</keyword>
<feature type="compositionally biased region" description="Gly residues" evidence="6">
    <location>
        <begin position="452"/>
        <end position="473"/>
    </location>
</feature>
<organism evidence="9 10">
    <name type="scientific">Knipowitschia caucasica</name>
    <name type="common">Caucasian dwarf goby</name>
    <name type="synonym">Pomatoschistus caucasicus</name>
    <dbReference type="NCBI Taxonomy" id="637954"/>
    <lineage>
        <taxon>Eukaryota</taxon>
        <taxon>Metazoa</taxon>
        <taxon>Chordata</taxon>
        <taxon>Craniata</taxon>
        <taxon>Vertebrata</taxon>
        <taxon>Euteleostomi</taxon>
        <taxon>Actinopterygii</taxon>
        <taxon>Neopterygii</taxon>
        <taxon>Teleostei</taxon>
        <taxon>Neoteleostei</taxon>
        <taxon>Acanthomorphata</taxon>
        <taxon>Gobiaria</taxon>
        <taxon>Gobiiformes</taxon>
        <taxon>Gobioidei</taxon>
        <taxon>Gobiidae</taxon>
        <taxon>Gobiinae</taxon>
        <taxon>Knipowitschia</taxon>
    </lineage>
</organism>
<feature type="compositionally biased region" description="Low complexity" evidence="6">
    <location>
        <begin position="367"/>
        <end position="381"/>
    </location>
</feature>
<dbReference type="Pfam" id="PF00092">
    <property type="entry name" value="VWA"/>
    <property type="match status" value="3"/>
</dbReference>
<dbReference type="InterPro" id="IPR050525">
    <property type="entry name" value="ECM_Assembly_Org"/>
</dbReference>
<dbReference type="Proteomes" id="UP001497482">
    <property type="component" value="Chromosome 15"/>
</dbReference>
<dbReference type="PANTHER" id="PTHR24020:SF29">
    <property type="entry name" value="COLLAGEN ALPHA-2(VI) CHAIN"/>
    <property type="match status" value="1"/>
</dbReference>
<dbReference type="PRINTS" id="PR00453">
    <property type="entry name" value="VWFADOMAIN"/>
</dbReference>
<keyword evidence="3" id="KW-0272">Extracellular matrix</keyword>
<evidence type="ECO:0000256" key="7">
    <source>
        <dbReference type="SAM" id="SignalP"/>
    </source>
</evidence>
<dbReference type="SUPFAM" id="SSF53300">
    <property type="entry name" value="vWA-like"/>
    <property type="match status" value="3"/>
</dbReference>
<evidence type="ECO:0000259" key="8">
    <source>
        <dbReference type="PROSITE" id="PS50234"/>
    </source>
</evidence>
<feature type="domain" description="VWFA" evidence="8">
    <location>
        <begin position="55"/>
        <end position="246"/>
    </location>
</feature>
<name>A0AAV2K068_KNICA</name>
<evidence type="ECO:0000256" key="6">
    <source>
        <dbReference type="SAM" id="MobiDB-lite"/>
    </source>
</evidence>
<dbReference type="SMART" id="SM00327">
    <property type="entry name" value="VWA"/>
    <property type="match status" value="3"/>
</dbReference>
<protein>
    <recommendedName>
        <fullName evidence="8">VWFA domain-containing protein</fullName>
    </recommendedName>
</protein>
<dbReference type="Gene3D" id="3.40.50.410">
    <property type="entry name" value="von Willebrand factor, type A domain"/>
    <property type="match status" value="3"/>
</dbReference>
<comment type="subcellular location">
    <subcellularLocation>
        <location evidence="1">Secreted</location>
        <location evidence="1">Extracellular space</location>
        <location evidence="1">Extracellular matrix</location>
    </subcellularLocation>
</comment>
<evidence type="ECO:0000313" key="10">
    <source>
        <dbReference type="Proteomes" id="UP001497482"/>
    </source>
</evidence>
<evidence type="ECO:0000256" key="3">
    <source>
        <dbReference type="ARBA" id="ARBA00022530"/>
    </source>
</evidence>
<dbReference type="FunFam" id="3.40.50.410:FF:000027">
    <property type="entry name" value="collagen alpha-2(VI) chain isoform X1"/>
    <property type="match status" value="1"/>
</dbReference>
<dbReference type="GO" id="GO:0007155">
    <property type="term" value="P:cell adhesion"/>
    <property type="evidence" value="ECO:0007669"/>
    <property type="project" value="UniProtKB-KW"/>
</dbReference>
<evidence type="ECO:0000256" key="1">
    <source>
        <dbReference type="ARBA" id="ARBA00004498"/>
    </source>
</evidence>
<gene>
    <name evidence="9" type="ORF">KC01_LOCUS12993</name>
</gene>
<accession>A0AAV2K068</accession>
<keyword evidence="10" id="KW-1185">Reference proteome</keyword>
<dbReference type="InterPro" id="IPR002035">
    <property type="entry name" value="VWF_A"/>
</dbReference>
<evidence type="ECO:0000313" key="9">
    <source>
        <dbReference type="EMBL" id="CAL1582370.1"/>
    </source>
</evidence>
<feature type="compositionally biased region" description="Gly residues" evidence="6">
    <location>
        <begin position="272"/>
        <end position="281"/>
    </location>
</feature>
<dbReference type="CDD" id="cd00198">
    <property type="entry name" value="vWFA"/>
    <property type="match status" value="1"/>
</dbReference>
<feature type="compositionally biased region" description="Low complexity" evidence="6">
    <location>
        <begin position="546"/>
        <end position="557"/>
    </location>
</feature>
<dbReference type="InterPro" id="IPR036465">
    <property type="entry name" value="vWFA_dom_sf"/>
</dbReference>
<dbReference type="AlphaFoldDB" id="A0AAV2K068"/>
<evidence type="ECO:0000256" key="5">
    <source>
        <dbReference type="ARBA" id="ARBA00022889"/>
    </source>
</evidence>